<keyword evidence="4" id="KW-0732">Signal</keyword>
<sequence>MVCTTAITSWYQTQFDAFTKATGVKVQYVEGGSGAIVERLSKERSNPQADVLVTLPPFIQRAAAEKLLQDFTPQDAAQIADAQPQFVPLVNNYLSFIYNAKLLPQAPRQLSTTAGTRNSAISCSTPRRVRRVTAPR</sequence>
<dbReference type="PANTHER" id="PTHR30006">
    <property type="entry name" value="THIAMINE-BINDING PERIPLASMIC PROTEIN-RELATED"/>
    <property type="match status" value="1"/>
</dbReference>
<evidence type="ECO:0000256" key="5">
    <source>
        <dbReference type="ARBA" id="ARBA00022764"/>
    </source>
</evidence>
<dbReference type="Proteomes" id="UP000254765">
    <property type="component" value="Unassembled WGS sequence"/>
</dbReference>
<dbReference type="PANTHER" id="PTHR30006:SF3">
    <property type="entry name" value="THIAMINE-BINDING PERIPLASMIC PROTEIN"/>
    <property type="match status" value="1"/>
</dbReference>
<evidence type="ECO:0000313" key="7">
    <source>
        <dbReference type="Proteomes" id="UP000254765"/>
    </source>
</evidence>
<dbReference type="SUPFAM" id="SSF53850">
    <property type="entry name" value="Periplasmic binding protein-like II"/>
    <property type="match status" value="1"/>
</dbReference>
<evidence type="ECO:0000256" key="3">
    <source>
        <dbReference type="ARBA" id="ARBA00022448"/>
    </source>
</evidence>
<dbReference type="Pfam" id="PF01547">
    <property type="entry name" value="SBP_bac_1"/>
    <property type="match status" value="1"/>
</dbReference>
<name>A0A379ZSW4_SERMA</name>
<dbReference type="GO" id="GO:0030976">
    <property type="term" value="F:thiamine pyrophosphate binding"/>
    <property type="evidence" value="ECO:0007669"/>
    <property type="project" value="TreeGrafter"/>
</dbReference>
<evidence type="ECO:0000313" key="6">
    <source>
        <dbReference type="EMBL" id="SUI67753.1"/>
    </source>
</evidence>
<keyword evidence="3" id="KW-0813">Transport</keyword>
<dbReference type="InterPro" id="IPR006059">
    <property type="entry name" value="SBP"/>
</dbReference>
<keyword evidence="5" id="KW-0574">Periplasm</keyword>
<evidence type="ECO:0000256" key="2">
    <source>
        <dbReference type="ARBA" id="ARBA00008520"/>
    </source>
</evidence>
<evidence type="ECO:0000256" key="1">
    <source>
        <dbReference type="ARBA" id="ARBA00004418"/>
    </source>
</evidence>
<proteinExistence type="inferred from homology"/>
<accession>A0A379ZSW4</accession>
<dbReference type="AlphaFoldDB" id="A0A379ZSW4"/>
<evidence type="ECO:0000256" key="4">
    <source>
        <dbReference type="ARBA" id="ARBA00022729"/>
    </source>
</evidence>
<dbReference type="Gene3D" id="3.40.190.10">
    <property type="entry name" value="Periplasmic binding protein-like II"/>
    <property type="match status" value="2"/>
</dbReference>
<organism evidence="6 7">
    <name type="scientific">Serratia marcescens</name>
    <dbReference type="NCBI Taxonomy" id="615"/>
    <lineage>
        <taxon>Bacteria</taxon>
        <taxon>Pseudomonadati</taxon>
        <taxon>Pseudomonadota</taxon>
        <taxon>Gammaproteobacteria</taxon>
        <taxon>Enterobacterales</taxon>
        <taxon>Yersiniaceae</taxon>
        <taxon>Serratia</taxon>
    </lineage>
</organism>
<dbReference type="GO" id="GO:0030975">
    <property type="term" value="F:thiamine binding"/>
    <property type="evidence" value="ECO:0007669"/>
    <property type="project" value="TreeGrafter"/>
</dbReference>
<dbReference type="EMBL" id="UGYK01000002">
    <property type="protein sequence ID" value="SUI67753.1"/>
    <property type="molecule type" value="Genomic_DNA"/>
</dbReference>
<protein>
    <submittedName>
        <fullName evidence="6">Iron(III)-binding periplasmic protein</fullName>
    </submittedName>
</protein>
<comment type="similarity">
    <text evidence="2">Belongs to the bacterial solute-binding protein 1 family.</text>
</comment>
<comment type="subcellular location">
    <subcellularLocation>
        <location evidence="1">Periplasm</location>
    </subcellularLocation>
</comment>
<dbReference type="GO" id="GO:0030288">
    <property type="term" value="C:outer membrane-bounded periplasmic space"/>
    <property type="evidence" value="ECO:0007669"/>
    <property type="project" value="TreeGrafter"/>
</dbReference>
<dbReference type="GO" id="GO:0015888">
    <property type="term" value="P:thiamine transport"/>
    <property type="evidence" value="ECO:0007669"/>
    <property type="project" value="TreeGrafter"/>
</dbReference>
<reference evidence="6 7" key="1">
    <citation type="submission" date="2018-06" db="EMBL/GenBank/DDBJ databases">
        <authorList>
            <consortium name="Pathogen Informatics"/>
            <person name="Doyle S."/>
        </authorList>
    </citation>
    <scope>NUCLEOTIDE SEQUENCE [LARGE SCALE GENOMIC DNA]</scope>
    <source>
        <strain evidence="6 7">NCTC10211</strain>
    </source>
</reference>
<gene>
    <name evidence="6" type="primary">fbpA_2</name>
    <name evidence="6" type="ORF">NCTC10211_04274</name>
</gene>